<evidence type="ECO:0000313" key="2">
    <source>
        <dbReference type="EMBL" id="KZL87662.1"/>
    </source>
</evidence>
<dbReference type="EMBL" id="LFIW01000209">
    <property type="protein sequence ID" value="KZL87662.1"/>
    <property type="molecule type" value="Genomic_DNA"/>
</dbReference>
<feature type="compositionally biased region" description="Basic and acidic residues" evidence="1">
    <location>
        <begin position="45"/>
        <end position="68"/>
    </location>
</feature>
<organism evidence="2 3">
    <name type="scientific">Colletotrichum incanum</name>
    <name type="common">Soybean anthracnose fungus</name>
    <dbReference type="NCBI Taxonomy" id="1573173"/>
    <lineage>
        <taxon>Eukaryota</taxon>
        <taxon>Fungi</taxon>
        <taxon>Dikarya</taxon>
        <taxon>Ascomycota</taxon>
        <taxon>Pezizomycotina</taxon>
        <taxon>Sordariomycetes</taxon>
        <taxon>Hypocreomycetidae</taxon>
        <taxon>Glomerellales</taxon>
        <taxon>Glomerellaceae</taxon>
        <taxon>Colletotrichum</taxon>
        <taxon>Colletotrichum spaethianum species complex</taxon>
    </lineage>
</organism>
<protein>
    <submittedName>
        <fullName evidence="2">Uncharacterized protein</fullName>
    </submittedName>
</protein>
<dbReference type="AlphaFoldDB" id="A0A161YCT5"/>
<keyword evidence="3" id="KW-1185">Reference proteome</keyword>
<dbReference type="Proteomes" id="UP000076584">
    <property type="component" value="Unassembled WGS sequence"/>
</dbReference>
<evidence type="ECO:0000313" key="3">
    <source>
        <dbReference type="Proteomes" id="UP000076584"/>
    </source>
</evidence>
<name>A0A161YCT5_COLIC</name>
<reference evidence="2 3" key="1">
    <citation type="submission" date="2015-06" db="EMBL/GenBank/DDBJ databases">
        <title>Survival trade-offs in plant roots during colonization by closely related pathogenic and mutualistic fungi.</title>
        <authorList>
            <person name="Hacquard S."/>
            <person name="Kracher B."/>
            <person name="Hiruma K."/>
            <person name="Weinman A."/>
            <person name="Muench P."/>
            <person name="Garrido Oter R."/>
            <person name="Ver Loren van Themaat E."/>
            <person name="Dallerey J.-F."/>
            <person name="Damm U."/>
            <person name="Henrissat B."/>
            <person name="Lespinet O."/>
            <person name="Thon M."/>
            <person name="Kemen E."/>
            <person name="McHardy A.C."/>
            <person name="Schulze-Lefert P."/>
            <person name="O'Connell R.J."/>
        </authorList>
    </citation>
    <scope>NUCLEOTIDE SEQUENCE [LARGE SCALE GENOMIC DNA]</scope>
    <source>
        <strain evidence="2 3">MAFF 238704</strain>
    </source>
</reference>
<gene>
    <name evidence="2" type="ORF">CI238_07462</name>
</gene>
<accession>A0A161YCT5</accession>
<proteinExistence type="predicted"/>
<comment type="caution">
    <text evidence="2">The sequence shown here is derived from an EMBL/GenBank/DDBJ whole genome shotgun (WGS) entry which is preliminary data.</text>
</comment>
<feature type="region of interest" description="Disordered" evidence="1">
    <location>
        <begin position="19"/>
        <end position="104"/>
    </location>
</feature>
<evidence type="ECO:0000256" key="1">
    <source>
        <dbReference type="SAM" id="MobiDB-lite"/>
    </source>
</evidence>
<feature type="non-terminal residue" evidence="2">
    <location>
        <position position="1"/>
    </location>
</feature>
<sequence length="104" mass="11603">LGSTCRHFQRVLRTSLFRTTKRPSELPAMGKSKMDDAAAARIRKARGDRAVSPRKDDQPRYEQDEFAKRAAMAAQANKDRESSNREQQGAQSSGGSKHEGGRQK</sequence>
<feature type="compositionally biased region" description="Polar residues" evidence="1">
    <location>
        <begin position="85"/>
        <end position="95"/>
    </location>
</feature>